<dbReference type="EMBL" id="LOCQ01000047">
    <property type="protein sequence ID" value="OBV40468.1"/>
    <property type="molecule type" value="Genomic_DNA"/>
</dbReference>
<dbReference type="Pfam" id="PF09826">
    <property type="entry name" value="Beta_propel"/>
    <property type="match status" value="1"/>
</dbReference>
<gene>
    <name evidence="2" type="ORF">ASR47_101692</name>
</gene>
<evidence type="ECO:0000256" key="1">
    <source>
        <dbReference type="SAM" id="SignalP"/>
    </source>
</evidence>
<evidence type="ECO:0000313" key="3">
    <source>
        <dbReference type="Proteomes" id="UP000092713"/>
    </source>
</evidence>
<dbReference type="STRING" id="1747903.ASR47_101692"/>
<accession>A0A1A7C817</accession>
<comment type="caution">
    <text evidence="2">The sequence shown here is derived from an EMBL/GenBank/DDBJ whole genome shotgun (WGS) entry which is preliminary data.</text>
</comment>
<dbReference type="RefSeq" id="WP_245714278.1">
    <property type="nucleotide sequence ID" value="NZ_LOCQ01000047.1"/>
</dbReference>
<dbReference type="PATRIC" id="fig|1747903.4.peg.4104"/>
<evidence type="ECO:0000313" key="2">
    <source>
        <dbReference type="EMBL" id="OBV40468.1"/>
    </source>
</evidence>
<feature type="signal peptide" evidence="1">
    <location>
        <begin position="1"/>
        <end position="33"/>
    </location>
</feature>
<dbReference type="InterPro" id="IPR019198">
    <property type="entry name" value="Beta_propeller_containing"/>
</dbReference>
<dbReference type="Proteomes" id="UP000092713">
    <property type="component" value="Unassembled WGS sequence"/>
</dbReference>
<sequence length="634" mass="67467">MINTHVTTGETAMPTALKTTLLLSLLLSSTAHAAAVDTAPRKTLTAFASEPALRAYLDQLAVRQAALARRAELQMKAAPMPAPMASSASKSAEVAGAVAQSVTNTQTAGVDEGGIVKVHGKHLVVLRRGKLFTVDVGQQALRPVASLDAFAPGSDPSGSWYDELLVSGDTVAVIGYSYSRGGTEVGLFDIDAAGSLAYRATYHLRSNDYYSARNYASRLVGTKLVFYSPLSLNVRRGDPFGGFPALRRWRSDAVPQDFQRIAPATRIFRTDEEPEPGAAIALHTVTSCDLASRELRCEASAVMGPPGRVFYVSGESVYVWTTRRGGGSSVFRLPLDGTAPSALKTAGAPVDQFSFLESADGHLNVLLRSQGRGDAMWDSEKGRGELALLRVRLNSFSDGRDSAPAASYRALPGNGDYGLQNRYVGPYLLYGQPGNSARRQVDPNWPLQPLHALRWAGKDAPQALALPHGVERIEALGNDAVAVGAKGQDLHFTSIGLGSQAMVAGSYVRANAAQGETRSHGFFYKPDTGSDGVIGLPILGATERAGPHTESASVLYLRNKALALTELGALAAKPGAPPDDGCRASCVDWYGNARPLFLQGRVFALLGYELVEGEVADGKIRETRRISYAPLRAR</sequence>
<name>A0A1A7C817_9BURK</name>
<keyword evidence="3" id="KW-1185">Reference proteome</keyword>
<keyword evidence="1" id="KW-0732">Signal</keyword>
<protein>
    <submittedName>
        <fullName evidence="2">Beta propeller domain-containing protein</fullName>
    </submittedName>
</protein>
<dbReference type="AlphaFoldDB" id="A0A1A7C817"/>
<feature type="chain" id="PRO_5008355801" evidence="1">
    <location>
        <begin position="34"/>
        <end position="634"/>
    </location>
</feature>
<organism evidence="2 3">
    <name type="scientific">Janthinobacterium psychrotolerans</name>
    <dbReference type="NCBI Taxonomy" id="1747903"/>
    <lineage>
        <taxon>Bacteria</taxon>
        <taxon>Pseudomonadati</taxon>
        <taxon>Pseudomonadota</taxon>
        <taxon>Betaproteobacteria</taxon>
        <taxon>Burkholderiales</taxon>
        <taxon>Oxalobacteraceae</taxon>
        <taxon>Janthinobacterium</taxon>
    </lineage>
</organism>
<reference evidence="2 3" key="1">
    <citation type="submission" date="2016-04" db="EMBL/GenBank/DDBJ databases">
        <title>Draft genome sequence of Janthinobacterium psychrotolerans sp. nov., isolated from freshwater sediments in Denmark.</title>
        <authorList>
            <person name="Gong X."/>
            <person name="Skrivergaard S."/>
            <person name="Korsgaard B.S."/>
            <person name="Schreiber L."/>
            <person name="Marshall I.P."/>
            <person name="Finster K."/>
            <person name="Schramm A."/>
        </authorList>
    </citation>
    <scope>NUCLEOTIDE SEQUENCE [LARGE SCALE GENOMIC DNA]</scope>
    <source>
        <strain evidence="2 3">S3-2</strain>
    </source>
</reference>
<proteinExistence type="predicted"/>